<feature type="domain" description="CW-type" evidence="5">
    <location>
        <begin position="653"/>
        <end position="699"/>
    </location>
</feature>
<name>A0AAD2A4X0_9LAMI</name>
<evidence type="ECO:0000256" key="2">
    <source>
        <dbReference type="ARBA" id="ARBA00022771"/>
    </source>
</evidence>
<organism evidence="7 8">
    <name type="scientific">Fraxinus pennsylvanica</name>
    <dbReference type="NCBI Taxonomy" id="56036"/>
    <lineage>
        <taxon>Eukaryota</taxon>
        <taxon>Viridiplantae</taxon>
        <taxon>Streptophyta</taxon>
        <taxon>Embryophyta</taxon>
        <taxon>Tracheophyta</taxon>
        <taxon>Spermatophyta</taxon>
        <taxon>Magnoliopsida</taxon>
        <taxon>eudicotyledons</taxon>
        <taxon>Gunneridae</taxon>
        <taxon>Pentapetalae</taxon>
        <taxon>asterids</taxon>
        <taxon>lamiids</taxon>
        <taxon>Lamiales</taxon>
        <taxon>Oleaceae</taxon>
        <taxon>Oleeae</taxon>
        <taxon>Fraxinus</taxon>
    </lineage>
</organism>
<protein>
    <recommendedName>
        <fullName evidence="9">CW-type domain-containing protein</fullName>
    </recommendedName>
</protein>
<feature type="compositionally biased region" description="Basic and acidic residues" evidence="4">
    <location>
        <begin position="425"/>
        <end position="446"/>
    </location>
</feature>
<dbReference type="Pfam" id="PF24756">
    <property type="entry name" value="THD_CWZF3-5-7"/>
    <property type="match status" value="1"/>
</dbReference>
<feature type="compositionally biased region" description="Basic and acidic residues" evidence="4">
    <location>
        <begin position="1175"/>
        <end position="1188"/>
    </location>
</feature>
<evidence type="ECO:0000259" key="5">
    <source>
        <dbReference type="Pfam" id="PF07496"/>
    </source>
</evidence>
<dbReference type="Proteomes" id="UP000834106">
    <property type="component" value="Chromosome 17"/>
</dbReference>
<feature type="compositionally biased region" description="Polar residues" evidence="4">
    <location>
        <begin position="210"/>
        <end position="224"/>
    </location>
</feature>
<dbReference type="EMBL" id="OU503052">
    <property type="protein sequence ID" value="CAI9779766.1"/>
    <property type="molecule type" value="Genomic_DNA"/>
</dbReference>
<evidence type="ECO:0000259" key="6">
    <source>
        <dbReference type="Pfam" id="PF24756"/>
    </source>
</evidence>
<feature type="region of interest" description="Disordered" evidence="4">
    <location>
        <begin position="902"/>
        <end position="930"/>
    </location>
</feature>
<feature type="compositionally biased region" description="Basic and acidic residues" evidence="4">
    <location>
        <begin position="902"/>
        <end position="921"/>
    </location>
</feature>
<keyword evidence="1" id="KW-0479">Metal-binding</keyword>
<feature type="domain" description="CWZF3/5/7 THD" evidence="6">
    <location>
        <begin position="1376"/>
        <end position="1612"/>
    </location>
</feature>
<dbReference type="InterPro" id="IPR011124">
    <property type="entry name" value="Znf_CW"/>
</dbReference>
<sequence>MEGWGSGPKMIQDPELEEGEACYHKDDTSIDPDVALSYLDDKVQSILGHFQKDFEGGVSAENLGAKFGGYGSFLPTYQRSPSVWSQPKSPLRVQKPSTPRSPNCLPPEGIPHHSGVLPNEAFSHRNGANASPAVRSLQNLKASSVDGSIRQDALLSGQVAESCPIEPGFPSSKSNNQTDQRKLKVRIKVGSDRTTQRNVAIYSGLGLISPSSSAGNSPEESGGTSCEPHEIPDESPSRILELMISFPVSGVLLSPLHEELLNLIRERSSSVDSEPAASLKGVHNHSVVPVYDANPRLGNGDVLRGKKTKSVEKRAKFESKIEPGMVIKEDKKNSGTETLECRLQSSDDLNCKPLSDSDCSAGESLKGVVRTPETIREFERDVPVRKMEGNKDGAKGRVGSADVVKADSFESISGQSGGKYNYQEPKNRSAEKVGKHIRSSQKDGSIDHGNGVRSRGKKVPASFKANSDISDGETVSRGAMDPLSQKCILKATSGEQDELRMSPAVNKLSLQGQKKSKGSNSSVKLDSNLVEESLRGDVSSATKNKLTAKKDSCKVHNSHKDVVDTRSEHLNILKESLERPSDDRSKNSNLETVKEKHASADKFKTRATSKKLNNQVNSGTNLKGPPADTPPPAKGLIPETEQTPVAGVLIEEHWVACDRCQKWRLLPIGTVPQNLPDKWVCSMLNWLPGLNRCDISQDETTKALYALYQVPFPDNQSNIQTHADKTTNGVASGGSNRFGQNQQNFDSDQITDEGKKKHKFKETANTDGISDPIPSSNLNKNFQLQPVKNRSLKEGNQPQAAPNLINKSNVQYQNKSSAVMAKSLNKRKDEHLVGDDANPRKKSKRESDQHVHSNVKKIKPAMDLDDFQTFGGDLGRVDHSSSSGLPNKAALKDKKKLRVLDSRSEGREKLQISGEKQRDNVQELPHNGSLDINACNKREISSKKRKLKDSQGSQDYLLTLQSNGCDLQNSKVSVKEESSNIGFHREKKSMVSQTDGKEFRKVEDNDIIPKRKSTANKILLSGNKEIPYVRSTEKERQVRKYRAKFPVQLTMDDIESLRKDLGSEPLSMAATSSSSKVSDSRKTRGNCKEVKGSPEESVSSSPMRISYLNKVLPARMETIEKVDSRLNDFSTMGSSRKSLDKNGNFVSNRLGTARKGKATSGLPESFEHPVLDFRDSGARDKFSGKHESGTNTPSEYGNGSFVHNNGDILDQHSLCPTSMHVSERSHSKERMNKNRSNIVLSQQISKRGTSLLPMDKNERVAERVSSPQIDQEHLNANKNLKEEAFIDHNCRGDKQDTLPPSKSVPGSLEGNFTDLKPLDTSVVGDLSKVSEEPANICHQHGTSNFNVHNVADGAVSRHLSSVSLANKNSSSLTPTSVLKEAENLRDYADRLKESGFPFESNEAYFEAALKFLHGASLLEACNSETSKYGEMNQMQMYRSTAKLCETCAHEYEKRQEMAACALAYKCMEVAYMRVVYCKNSTTYRFLHDLQASLPSALQGESPSSSASDIDNLNNLMVDKAVLSKGNGSQVGNHVIVPRNRPNLIRLLDFAKDVNSAMEASRKSQNAFAAANVNPEDAQDKEGIGSVKRVIDFSFQNVEELVCLVRLAFKAVNRQGFNGNRE</sequence>
<dbReference type="Gene3D" id="3.30.40.100">
    <property type="match status" value="1"/>
</dbReference>
<feature type="compositionally biased region" description="Polar residues" evidence="4">
    <location>
        <begin position="610"/>
        <end position="621"/>
    </location>
</feature>
<keyword evidence="2" id="KW-0863">Zinc-finger</keyword>
<feature type="region of interest" description="Disordered" evidence="4">
    <location>
        <begin position="1290"/>
        <end position="1312"/>
    </location>
</feature>
<dbReference type="Pfam" id="PF07496">
    <property type="entry name" value="zf-CW"/>
    <property type="match status" value="1"/>
</dbReference>
<feature type="compositionally biased region" description="Basic and acidic residues" evidence="4">
    <location>
        <begin position="548"/>
        <end position="604"/>
    </location>
</feature>
<feature type="region of interest" description="Disordered" evidence="4">
    <location>
        <begin position="80"/>
        <end position="115"/>
    </location>
</feature>
<dbReference type="InterPro" id="IPR056406">
    <property type="entry name" value="THD_CWZF3/5/7"/>
</dbReference>
<feature type="compositionally biased region" description="Polar residues" evidence="4">
    <location>
        <begin position="763"/>
        <end position="780"/>
    </location>
</feature>
<feature type="compositionally biased region" description="Polar residues" evidence="4">
    <location>
        <begin position="718"/>
        <end position="748"/>
    </location>
</feature>
<accession>A0AAD2A4X0</accession>
<gene>
    <name evidence="7" type="ORF">FPE_LOCUS27196</name>
</gene>
<keyword evidence="8" id="KW-1185">Reference proteome</keyword>
<dbReference type="PANTHER" id="PTHR46524">
    <property type="entry name" value="CW-TYPE ZINC FINGER"/>
    <property type="match status" value="1"/>
</dbReference>
<evidence type="ECO:0008006" key="9">
    <source>
        <dbReference type="Google" id="ProtNLM"/>
    </source>
</evidence>
<evidence type="ECO:0000313" key="8">
    <source>
        <dbReference type="Proteomes" id="UP000834106"/>
    </source>
</evidence>
<feature type="region of interest" description="Disordered" evidence="4">
    <location>
        <begin position="210"/>
        <end position="234"/>
    </location>
</feature>
<feature type="region of interest" description="Disordered" evidence="4">
    <location>
        <begin position="824"/>
        <end position="860"/>
    </location>
</feature>
<feature type="region of interest" description="Disordered" evidence="4">
    <location>
        <begin position="1065"/>
        <end position="1101"/>
    </location>
</feature>
<dbReference type="InterPro" id="IPR055300">
    <property type="entry name" value="CWZF3/5/7"/>
</dbReference>
<dbReference type="PANTHER" id="PTHR46524:SF12">
    <property type="entry name" value="CW-TYPE DOMAIN-CONTAINING PROTEIN"/>
    <property type="match status" value="1"/>
</dbReference>
<reference evidence="7" key="1">
    <citation type="submission" date="2023-05" db="EMBL/GenBank/DDBJ databases">
        <authorList>
            <person name="Huff M."/>
        </authorList>
    </citation>
    <scope>NUCLEOTIDE SEQUENCE</scope>
</reference>
<dbReference type="GO" id="GO:0008270">
    <property type="term" value="F:zinc ion binding"/>
    <property type="evidence" value="ECO:0007669"/>
    <property type="project" value="UniProtKB-KW"/>
</dbReference>
<feature type="region of interest" description="Disordered" evidence="4">
    <location>
        <begin position="506"/>
        <end position="630"/>
    </location>
</feature>
<evidence type="ECO:0000256" key="4">
    <source>
        <dbReference type="SAM" id="MobiDB-lite"/>
    </source>
</evidence>
<proteinExistence type="predicted"/>
<feature type="compositionally biased region" description="Basic and acidic residues" evidence="4">
    <location>
        <begin position="826"/>
        <end position="851"/>
    </location>
</feature>
<evidence type="ECO:0000313" key="7">
    <source>
        <dbReference type="EMBL" id="CAI9779766.1"/>
    </source>
</evidence>
<feature type="compositionally biased region" description="Low complexity" evidence="4">
    <location>
        <begin position="506"/>
        <end position="522"/>
    </location>
</feature>
<evidence type="ECO:0000256" key="3">
    <source>
        <dbReference type="ARBA" id="ARBA00022833"/>
    </source>
</evidence>
<feature type="compositionally biased region" description="Polar residues" evidence="4">
    <location>
        <begin position="1189"/>
        <end position="1198"/>
    </location>
</feature>
<feature type="region of interest" description="Disordered" evidence="4">
    <location>
        <begin position="718"/>
        <end position="780"/>
    </location>
</feature>
<feature type="region of interest" description="Disordered" evidence="4">
    <location>
        <begin position="1175"/>
        <end position="1198"/>
    </location>
</feature>
<feature type="compositionally biased region" description="Low complexity" evidence="4">
    <location>
        <begin position="1065"/>
        <end position="1077"/>
    </location>
</feature>
<feature type="compositionally biased region" description="Basic and acidic residues" evidence="4">
    <location>
        <begin position="1078"/>
        <end position="1094"/>
    </location>
</feature>
<feature type="region of interest" description="Disordered" evidence="4">
    <location>
        <begin position="414"/>
        <end position="478"/>
    </location>
</feature>
<evidence type="ECO:0000256" key="1">
    <source>
        <dbReference type="ARBA" id="ARBA00022723"/>
    </source>
</evidence>
<keyword evidence="3" id="KW-0862">Zinc</keyword>